<protein>
    <submittedName>
        <fullName evidence="7">Unannotated protein</fullName>
    </submittedName>
</protein>
<feature type="transmembrane region" description="Helical" evidence="6">
    <location>
        <begin position="223"/>
        <end position="241"/>
    </location>
</feature>
<evidence type="ECO:0000256" key="4">
    <source>
        <dbReference type="ARBA" id="ARBA00022989"/>
    </source>
</evidence>
<name>A0A6J6CSN6_9ZZZZ</name>
<dbReference type="Pfam" id="PF02653">
    <property type="entry name" value="BPD_transp_2"/>
    <property type="match status" value="1"/>
</dbReference>
<evidence type="ECO:0000256" key="5">
    <source>
        <dbReference type="ARBA" id="ARBA00023136"/>
    </source>
</evidence>
<evidence type="ECO:0000256" key="3">
    <source>
        <dbReference type="ARBA" id="ARBA00022692"/>
    </source>
</evidence>
<keyword evidence="3 6" id="KW-0812">Transmembrane</keyword>
<feature type="transmembrane region" description="Helical" evidence="6">
    <location>
        <begin position="12"/>
        <end position="33"/>
    </location>
</feature>
<dbReference type="PANTHER" id="PTHR47089:SF1">
    <property type="entry name" value="GUANOSINE ABC TRANSPORTER PERMEASE PROTEIN NUPP"/>
    <property type="match status" value="1"/>
</dbReference>
<dbReference type="CDD" id="cd06580">
    <property type="entry name" value="TM_PBP1_transp_TpRbsC_like"/>
    <property type="match status" value="1"/>
</dbReference>
<organism evidence="7">
    <name type="scientific">freshwater metagenome</name>
    <dbReference type="NCBI Taxonomy" id="449393"/>
    <lineage>
        <taxon>unclassified sequences</taxon>
        <taxon>metagenomes</taxon>
        <taxon>ecological metagenomes</taxon>
    </lineage>
</organism>
<dbReference type="AlphaFoldDB" id="A0A6J6CSN6"/>
<feature type="transmembrane region" description="Helical" evidence="6">
    <location>
        <begin position="171"/>
        <end position="189"/>
    </location>
</feature>
<keyword evidence="4 6" id="KW-1133">Transmembrane helix</keyword>
<proteinExistence type="predicted"/>
<dbReference type="PANTHER" id="PTHR47089">
    <property type="entry name" value="ABC TRANSPORTER, PERMEASE PROTEIN"/>
    <property type="match status" value="1"/>
</dbReference>
<evidence type="ECO:0000256" key="6">
    <source>
        <dbReference type="SAM" id="Phobius"/>
    </source>
</evidence>
<evidence type="ECO:0000313" key="7">
    <source>
        <dbReference type="EMBL" id="CAB4554204.1"/>
    </source>
</evidence>
<feature type="transmembrane region" description="Helical" evidence="6">
    <location>
        <begin position="113"/>
        <end position="131"/>
    </location>
</feature>
<gene>
    <name evidence="7" type="ORF">UFOPK1509_00512</name>
</gene>
<comment type="subcellular location">
    <subcellularLocation>
        <location evidence="1">Cell membrane</location>
        <topology evidence="1">Multi-pass membrane protein</topology>
    </subcellularLocation>
</comment>
<reference evidence="7" key="1">
    <citation type="submission" date="2020-05" db="EMBL/GenBank/DDBJ databases">
        <authorList>
            <person name="Chiriac C."/>
            <person name="Salcher M."/>
            <person name="Ghai R."/>
            <person name="Kavagutti S V."/>
        </authorList>
    </citation>
    <scope>NUCLEOTIDE SEQUENCE</scope>
</reference>
<dbReference type="GO" id="GO:0005886">
    <property type="term" value="C:plasma membrane"/>
    <property type="evidence" value="ECO:0007669"/>
    <property type="project" value="UniProtKB-SubCell"/>
</dbReference>
<keyword evidence="2" id="KW-1003">Cell membrane</keyword>
<evidence type="ECO:0000256" key="2">
    <source>
        <dbReference type="ARBA" id="ARBA00022475"/>
    </source>
</evidence>
<feature type="transmembrane region" description="Helical" evidence="6">
    <location>
        <begin position="353"/>
        <end position="372"/>
    </location>
</feature>
<dbReference type="InterPro" id="IPR001851">
    <property type="entry name" value="ABC_transp_permease"/>
</dbReference>
<feature type="transmembrane region" description="Helical" evidence="6">
    <location>
        <begin position="314"/>
        <end position="333"/>
    </location>
</feature>
<dbReference type="GO" id="GO:0022857">
    <property type="term" value="F:transmembrane transporter activity"/>
    <property type="evidence" value="ECO:0007669"/>
    <property type="project" value="InterPro"/>
</dbReference>
<feature type="transmembrane region" description="Helical" evidence="6">
    <location>
        <begin position="45"/>
        <end position="68"/>
    </location>
</feature>
<evidence type="ECO:0000256" key="1">
    <source>
        <dbReference type="ARBA" id="ARBA00004651"/>
    </source>
</evidence>
<accession>A0A6J6CSN6</accession>
<sequence>MKNLISRFRAVVLLPLLAFIFAFFIGGVIIALTDSEVMAKIKTPGAFITSFAAKIGNSYLAIFQGSIYDVNLARGESFFKGFYPLSDTVVNATPLILAGLAVSLAFKTGLFNIGAQGQFIFGAIAASYVGFKFEFSPVLHVSLALAAGIIAAGIYGGFVGFLKAKTGAHEVIVTIMLNYIASFFLLWILKTKTFLRPGNINPLAPDVKPSAELPKLLGQDLRVNLGIIIALVVAVFVWWVLNKSTLGFKFRAVGASASAAKTAGISTGFVTFSTMFICGALAGLGGAVHVLGTNHALGTDVGGSYGFDAITVALLGRASVLGTVLAAFLFGALQTSGLNLLSVTGTPLEIVQVIQALIVLFIATPALIKFIFRIKNEISEKAITAKGWNG</sequence>
<keyword evidence="5 6" id="KW-0472">Membrane</keyword>
<dbReference type="EMBL" id="CAEZSY010000060">
    <property type="protein sequence ID" value="CAB4554204.1"/>
    <property type="molecule type" value="Genomic_DNA"/>
</dbReference>
<feature type="transmembrane region" description="Helical" evidence="6">
    <location>
        <begin position="137"/>
        <end position="159"/>
    </location>
</feature>